<feature type="domain" description="TMEM205-like" evidence="6">
    <location>
        <begin position="16"/>
        <end position="123"/>
    </location>
</feature>
<feature type="transmembrane region" description="Helical" evidence="5">
    <location>
        <begin position="153"/>
        <end position="173"/>
    </location>
</feature>
<dbReference type="OrthoDB" id="1641132at2759"/>
<dbReference type="eggNOG" id="KOG2886">
    <property type="taxonomic scope" value="Eukaryota"/>
</dbReference>
<reference evidence="7 8" key="1">
    <citation type="journal article" date="2013" name="BMC Genomics">
        <title>Genomics-driven discovery of the pneumocandin biosynthetic gene cluster in the fungus Glarea lozoyensis.</title>
        <authorList>
            <person name="Chen L."/>
            <person name="Yue Q."/>
            <person name="Zhang X."/>
            <person name="Xiang M."/>
            <person name="Wang C."/>
            <person name="Li S."/>
            <person name="Che Y."/>
            <person name="Ortiz-Lopez F.J."/>
            <person name="Bills G.F."/>
            <person name="Liu X."/>
            <person name="An Z."/>
        </authorList>
    </citation>
    <scope>NUCLEOTIDE SEQUENCE [LARGE SCALE GENOMIC DNA]</scope>
    <source>
        <strain evidence="8">ATCC 20868 / MF5171</strain>
    </source>
</reference>
<dbReference type="Proteomes" id="UP000016922">
    <property type="component" value="Unassembled WGS sequence"/>
</dbReference>
<evidence type="ECO:0000259" key="6">
    <source>
        <dbReference type="Pfam" id="PF13664"/>
    </source>
</evidence>
<comment type="subcellular location">
    <subcellularLocation>
        <location evidence="1">Membrane</location>
    </subcellularLocation>
</comment>
<accession>S3EFW7</accession>
<sequence>MPDLSILATPAPYHILTYGTLMGSTFFQSFVNGIIAYQALPKPMFSQLQQKIFPVYFTMQTALPAVLALTYPGSLGGSSSISGVLEKSNKWGVLVPLATMFVTGLANVAYIGPETTRIMRERKVQETRDGKKYYDPAPHSKEMQNLNIRFGRIHGFSAMTNLGGFIAMVLYGVTLASRIQ</sequence>
<dbReference type="GeneID" id="19468294"/>
<name>S3EFW7_GLAL2</name>
<keyword evidence="2 5" id="KW-0812">Transmembrane</keyword>
<evidence type="ECO:0000256" key="5">
    <source>
        <dbReference type="SAM" id="Phobius"/>
    </source>
</evidence>
<evidence type="ECO:0000256" key="2">
    <source>
        <dbReference type="ARBA" id="ARBA00022692"/>
    </source>
</evidence>
<dbReference type="OMA" id="PLTSKTM"/>
<gene>
    <name evidence="7" type="ORF">GLAREA_09246</name>
</gene>
<evidence type="ECO:0000256" key="4">
    <source>
        <dbReference type="ARBA" id="ARBA00023136"/>
    </source>
</evidence>
<organism evidence="7 8">
    <name type="scientific">Glarea lozoyensis (strain ATCC 20868 / MF5171)</name>
    <dbReference type="NCBI Taxonomy" id="1116229"/>
    <lineage>
        <taxon>Eukaryota</taxon>
        <taxon>Fungi</taxon>
        <taxon>Dikarya</taxon>
        <taxon>Ascomycota</taxon>
        <taxon>Pezizomycotina</taxon>
        <taxon>Leotiomycetes</taxon>
        <taxon>Helotiales</taxon>
        <taxon>Helotiaceae</taxon>
        <taxon>Glarea</taxon>
    </lineage>
</organism>
<dbReference type="EMBL" id="KE145352">
    <property type="protein sequence ID" value="EPE37083.1"/>
    <property type="molecule type" value="Genomic_DNA"/>
</dbReference>
<keyword evidence="8" id="KW-1185">Reference proteome</keyword>
<dbReference type="RefSeq" id="XP_008076398.1">
    <property type="nucleotide sequence ID" value="XM_008078207.1"/>
</dbReference>
<keyword evidence="4 5" id="KW-0472">Membrane</keyword>
<feature type="transmembrane region" description="Helical" evidence="5">
    <location>
        <begin position="91"/>
        <end position="112"/>
    </location>
</feature>
<dbReference type="AlphaFoldDB" id="S3EFW7"/>
<dbReference type="HOGENOM" id="CLU_094297_2_0_1"/>
<keyword evidence="3 5" id="KW-1133">Transmembrane helix</keyword>
<feature type="transmembrane region" description="Helical" evidence="5">
    <location>
        <begin position="15"/>
        <end position="40"/>
    </location>
</feature>
<evidence type="ECO:0000313" key="8">
    <source>
        <dbReference type="Proteomes" id="UP000016922"/>
    </source>
</evidence>
<proteinExistence type="predicted"/>
<evidence type="ECO:0000313" key="7">
    <source>
        <dbReference type="EMBL" id="EPE37083.1"/>
    </source>
</evidence>
<evidence type="ECO:0000256" key="1">
    <source>
        <dbReference type="ARBA" id="ARBA00004370"/>
    </source>
</evidence>
<dbReference type="InterPro" id="IPR053009">
    <property type="entry name" value="Xanthocillin_Biosynth-Assoc"/>
</dbReference>
<feature type="transmembrane region" description="Helical" evidence="5">
    <location>
        <begin position="52"/>
        <end position="71"/>
    </location>
</feature>
<dbReference type="Pfam" id="PF13664">
    <property type="entry name" value="DUF4149"/>
    <property type="match status" value="1"/>
</dbReference>
<dbReference type="GO" id="GO:0016020">
    <property type="term" value="C:membrane"/>
    <property type="evidence" value="ECO:0007669"/>
    <property type="project" value="UniProtKB-SubCell"/>
</dbReference>
<dbReference type="PANTHER" id="PTHR23241">
    <property type="entry name" value="LATE EMBRYOGENESIS ABUNDANT PLANTS LEA-RELATED"/>
    <property type="match status" value="1"/>
</dbReference>
<dbReference type="PANTHER" id="PTHR23241:SF106">
    <property type="entry name" value="DUF4149 DOMAIN-CONTAINING PROTEIN"/>
    <property type="match status" value="1"/>
</dbReference>
<evidence type="ECO:0000256" key="3">
    <source>
        <dbReference type="ARBA" id="ARBA00022989"/>
    </source>
</evidence>
<dbReference type="KEGG" id="glz:GLAREA_09246"/>
<protein>
    <recommendedName>
        <fullName evidence="6">TMEM205-like domain-containing protein</fullName>
    </recommendedName>
</protein>
<dbReference type="InterPro" id="IPR025423">
    <property type="entry name" value="TMEM205-like"/>
</dbReference>